<keyword evidence="1" id="KW-0472">Membrane</keyword>
<comment type="caution">
    <text evidence="2">The sequence shown here is derived from an EMBL/GenBank/DDBJ whole genome shotgun (WGS) entry which is preliminary data.</text>
</comment>
<feature type="transmembrane region" description="Helical" evidence="1">
    <location>
        <begin position="12"/>
        <end position="32"/>
    </location>
</feature>
<evidence type="ECO:0000313" key="2">
    <source>
        <dbReference type="EMBL" id="CCQ56042.1"/>
    </source>
</evidence>
<name>T2ITB3_CROWT</name>
<proteinExistence type="predicted"/>
<keyword evidence="1" id="KW-0812">Transmembrane</keyword>
<dbReference type="Proteomes" id="UP000017981">
    <property type="component" value="Unassembled WGS sequence"/>
</dbReference>
<dbReference type="AlphaFoldDB" id="T2ITB3"/>
<reference evidence="2 3" key="1">
    <citation type="submission" date="2013-01" db="EMBL/GenBank/DDBJ databases">
        <authorList>
            <person name="Bench S."/>
        </authorList>
    </citation>
    <scope>NUCLEOTIDE SEQUENCE [LARGE SCALE GENOMIC DNA]</scope>
    <source>
        <strain evidence="2 3">WH 0005</strain>
    </source>
</reference>
<gene>
    <name evidence="2" type="ORF">CWATWH0005_4449</name>
</gene>
<evidence type="ECO:0000256" key="1">
    <source>
        <dbReference type="SAM" id="Phobius"/>
    </source>
</evidence>
<organism evidence="2 3">
    <name type="scientific">Crocosphaera watsonii WH 0005</name>
    <dbReference type="NCBI Taxonomy" id="423472"/>
    <lineage>
        <taxon>Bacteria</taxon>
        <taxon>Bacillati</taxon>
        <taxon>Cyanobacteriota</taxon>
        <taxon>Cyanophyceae</taxon>
        <taxon>Oscillatoriophycideae</taxon>
        <taxon>Chroococcales</taxon>
        <taxon>Aphanothecaceae</taxon>
        <taxon>Crocosphaera</taxon>
    </lineage>
</organism>
<keyword evidence="1" id="KW-1133">Transmembrane helix</keyword>
<dbReference type="EMBL" id="CAQL01000535">
    <property type="protein sequence ID" value="CCQ56042.1"/>
    <property type="molecule type" value="Genomic_DNA"/>
</dbReference>
<sequence>MTGEDILNTFKFSCLLVIPFLVYSWFVCISLMKKSEVDNQILRKKKDKNSKKNVDINQVIHEVMDEMWDKNR</sequence>
<protein>
    <submittedName>
        <fullName evidence="2">Uncharacterized protein</fullName>
    </submittedName>
</protein>
<reference evidence="2 3" key="2">
    <citation type="submission" date="2013-09" db="EMBL/GenBank/DDBJ databases">
        <title>Whole genome comparison of six Crocosphaera watsonii strains with differing phenotypes.</title>
        <authorList>
            <person name="Bench S.R."/>
            <person name="Heller P."/>
            <person name="Frank I."/>
            <person name="Arciniega M."/>
            <person name="Shilova I.N."/>
            <person name="Zehr J.P."/>
        </authorList>
    </citation>
    <scope>NUCLEOTIDE SEQUENCE [LARGE SCALE GENOMIC DNA]</scope>
    <source>
        <strain evidence="2 3">WH 0005</strain>
    </source>
</reference>
<accession>T2ITB3</accession>
<evidence type="ECO:0000313" key="3">
    <source>
        <dbReference type="Proteomes" id="UP000017981"/>
    </source>
</evidence>